<feature type="domain" description="T-SNARE coiled-coil homology" evidence="8">
    <location>
        <begin position="560"/>
        <end position="622"/>
    </location>
</feature>
<keyword evidence="2" id="KW-0997">Cell inner membrane</keyword>
<feature type="transmembrane region" description="Helical" evidence="6">
    <location>
        <begin position="294"/>
        <end position="314"/>
    </location>
</feature>
<accession>A0ABW4JUU4</accession>
<dbReference type="Proteomes" id="UP001597327">
    <property type="component" value="Unassembled WGS sequence"/>
</dbReference>
<dbReference type="PROSITE" id="PS50885">
    <property type="entry name" value="HAMP"/>
    <property type="match status" value="1"/>
</dbReference>
<dbReference type="InterPro" id="IPR000727">
    <property type="entry name" value="T_SNARE_dom"/>
</dbReference>
<evidence type="ECO:0000313" key="11">
    <source>
        <dbReference type="Proteomes" id="UP001597327"/>
    </source>
</evidence>
<sequence>MQLRFPSLGRLSVKTRILSLSILTAGGLVVIGSVFWWSQTVVDQAFREQRASLDLVQKVAALQQMTNSMHVQEKGYLAVPTQRAHDAFKASLDEALGVLSEIAAHPLAGGVSAEIADVKETLEGVGNAFSTLNETQSAIGFDSTTGLRAIMGSTATEASKRIAKEMNFGGGPDFEKLARAVAFIQLAEKEYIIDHNDLALGNFEVAYGRYERLIKKAYLPNEVKADIEGRITEYRAAFNSYTEKLVEKARSVELLENLFDLVPPQVATLNAAATQGVTEAEADLARVRTLSTSVLSVVLLSMLIGLPALAVFVGRSIAGPLTNLSAAMKTLAAGETDVRLPQTVGRTEITTMVDAVAVFRDNAIERQRLAAASEEENRERDARVARLETLIGNFEGTVNQALASLDRATGELTQTSVAVDAAADDMTEQAEQASAAVMTAAENVNSAASATEELVASINEIAHQANKSTEVAKQAVESAGETSRTMAELARAADRIGEVMKLIRDIADQTNLLALNATIEAARAGEAGKGFAVVAAEVKQLADQTSKATEDIANQVAAIQGSSSQASQAIEQVDAIIRQMEGLAASVASAVVQQDAAVQSISRNVTDASDRSNEGATRMNAVGEATRHARATGAEVERLASMLSDQAGLIRSEIATFLDGVRAA</sequence>
<comment type="subcellular location">
    <subcellularLocation>
        <location evidence="1">Cell inner membrane</location>
        <topology evidence="1">Multi-pass membrane protein</topology>
    </subcellularLocation>
</comment>
<proteinExistence type="inferred from homology"/>
<name>A0ABW4JUU4_9HYPH</name>
<keyword evidence="11" id="KW-1185">Reference proteome</keyword>
<dbReference type="SUPFAM" id="SSF158472">
    <property type="entry name" value="HAMP domain-like"/>
    <property type="match status" value="1"/>
</dbReference>
<keyword evidence="6" id="KW-0472">Membrane</keyword>
<evidence type="ECO:0000313" key="10">
    <source>
        <dbReference type="EMBL" id="MFD1695922.1"/>
    </source>
</evidence>
<dbReference type="Gene3D" id="6.10.340.10">
    <property type="match status" value="1"/>
</dbReference>
<dbReference type="InterPro" id="IPR004089">
    <property type="entry name" value="MCPsignal_dom"/>
</dbReference>
<evidence type="ECO:0000256" key="1">
    <source>
        <dbReference type="ARBA" id="ARBA00004429"/>
    </source>
</evidence>
<keyword evidence="6" id="KW-0812">Transmembrane</keyword>
<dbReference type="Gene3D" id="1.10.287.950">
    <property type="entry name" value="Methyl-accepting chemotaxis protein"/>
    <property type="match status" value="1"/>
</dbReference>
<feature type="transmembrane region" description="Helical" evidence="6">
    <location>
        <begin position="17"/>
        <end position="37"/>
    </location>
</feature>
<dbReference type="SUPFAM" id="SSF58104">
    <property type="entry name" value="Methyl-accepting chemotaxis protein (MCP) signaling domain"/>
    <property type="match status" value="1"/>
</dbReference>
<evidence type="ECO:0000256" key="2">
    <source>
        <dbReference type="ARBA" id="ARBA00022519"/>
    </source>
</evidence>
<organism evidence="10 11">
    <name type="scientific">Roseibium aestuarii</name>
    <dbReference type="NCBI Taxonomy" id="2600299"/>
    <lineage>
        <taxon>Bacteria</taxon>
        <taxon>Pseudomonadati</taxon>
        <taxon>Pseudomonadota</taxon>
        <taxon>Alphaproteobacteria</taxon>
        <taxon>Hyphomicrobiales</taxon>
        <taxon>Stappiaceae</taxon>
        <taxon>Roseibium</taxon>
    </lineage>
</organism>
<dbReference type="EMBL" id="JBHUFA010000003">
    <property type="protein sequence ID" value="MFD1695922.1"/>
    <property type="molecule type" value="Genomic_DNA"/>
</dbReference>
<comment type="similarity">
    <text evidence="4">Belongs to the methyl-accepting chemotaxis (MCP) protein family.</text>
</comment>
<dbReference type="SMART" id="SM00283">
    <property type="entry name" value="MA"/>
    <property type="match status" value="1"/>
</dbReference>
<keyword evidence="3 5" id="KW-0807">Transducer</keyword>
<evidence type="ECO:0000259" key="8">
    <source>
        <dbReference type="PROSITE" id="PS50192"/>
    </source>
</evidence>
<evidence type="ECO:0000256" key="4">
    <source>
        <dbReference type="ARBA" id="ARBA00029447"/>
    </source>
</evidence>
<protein>
    <submittedName>
        <fullName evidence="10">Methyl-accepting chemotaxis protein</fullName>
    </submittedName>
</protein>
<dbReference type="InterPro" id="IPR003660">
    <property type="entry name" value="HAMP_dom"/>
</dbReference>
<evidence type="ECO:0000256" key="5">
    <source>
        <dbReference type="PROSITE-ProRule" id="PRU00284"/>
    </source>
</evidence>
<dbReference type="PROSITE" id="PS50192">
    <property type="entry name" value="T_SNARE"/>
    <property type="match status" value="1"/>
</dbReference>
<dbReference type="Pfam" id="PF00015">
    <property type="entry name" value="MCPsignal"/>
    <property type="match status" value="1"/>
</dbReference>
<keyword evidence="2" id="KW-1003">Cell membrane</keyword>
<dbReference type="PANTHER" id="PTHR32089">
    <property type="entry name" value="METHYL-ACCEPTING CHEMOTAXIS PROTEIN MCPB"/>
    <property type="match status" value="1"/>
</dbReference>
<feature type="domain" description="HAMP" evidence="9">
    <location>
        <begin position="315"/>
        <end position="368"/>
    </location>
</feature>
<dbReference type="SMART" id="SM00304">
    <property type="entry name" value="HAMP"/>
    <property type="match status" value="1"/>
</dbReference>
<feature type="domain" description="Methyl-accepting transducer" evidence="7">
    <location>
        <begin position="408"/>
        <end position="644"/>
    </location>
</feature>
<reference evidence="11" key="1">
    <citation type="journal article" date="2019" name="Int. J. Syst. Evol. Microbiol.">
        <title>The Global Catalogue of Microorganisms (GCM) 10K type strain sequencing project: providing services to taxonomists for standard genome sequencing and annotation.</title>
        <authorList>
            <consortium name="The Broad Institute Genomics Platform"/>
            <consortium name="The Broad Institute Genome Sequencing Center for Infectious Disease"/>
            <person name="Wu L."/>
            <person name="Ma J."/>
        </authorList>
    </citation>
    <scope>NUCLEOTIDE SEQUENCE [LARGE SCALE GENOMIC DNA]</scope>
    <source>
        <strain evidence="11">JCM 3369</strain>
    </source>
</reference>
<dbReference type="Pfam" id="PF00672">
    <property type="entry name" value="HAMP"/>
    <property type="match status" value="1"/>
</dbReference>
<evidence type="ECO:0000256" key="6">
    <source>
        <dbReference type="SAM" id="Phobius"/>
    </source>
</evidence>
<comment type="caution">
    <text evidence="10">The sequence shown here is derived from an EMBL/GenBank/DDBJ whole genome shotgun (WGS) entry which is preliminary data.</text>
</comment>
<evidence type="ECO:0000256" key="3">
    <source>
        <dbReference type="ARBA" id="ARBA00023224"/>
    </source>
</evidence>
<evidence type="ECO:0000259" key="7">
    <source>
        <dbReference type="PROSITE" id="PS50111"/>
    </source>
</evidence>
<dbReference type="PANTHER" id="PTHR32089:SF112">
    <property type="entry name" value="LYSOZYME-LIKE PROTEIN-RELATED"/>
    <property type="match status" value="1"/>
</dbReference>
<gene>
    <name evidence="10" type="ORF">ACFSC7_10380</name>
</gene>
<dbReference type="RefSeq" id="WP_149894113.1">
    <property type="nucleotide sequence ID" value="NZ_JBHUFA010000003.1"/>
</dbReference>
<keyword evidence="6" id="KW-1133">Transmembrane helix</keyword>
<dbReference type="PROSITE" id="PS50111">
    <property type="entry name" value="CHEMOTAXIS_TRANSDUC_2"/>
    <property type="match status" value="1"/>
</dbReference>
<evidence type="ECO:0000259" key="9">
    <source>
        <dbReference type="PROSITE" id="PS50885"/>
    </source>
</evidence>